<dbReference type="UniPathway" id="UPA00556"/>
<dbReference type="PANTHER" id="PTHR40039:SF1">
    <property type="entry name" value="PROTEIN DLTD"/>
    <property type="match status" value="1"/>
</dbReference>
<dbReference type="InterPro" id="IPR006998">
    <property type="entry name" value="DltD"/>
</dbReference>
<evidence type="ECO:0000256" key="2">
    <source>
        <dbReference type="SAM" id="Phobius"/>
    </source>
</evidence>
<comment type="pathway">
    <text evidence="1">Cell wall biogenesis; lipoteichoic acid biosynthesis.</text>
</comment>
<dbReference type="AlphaFoldDB" id="A0A0R2BU47"/>
<comment type="caution">
    <text evidence="3">The sequence shown here is derived from an EMBL/GenBank/DDBJ whole genome shotgun (WGS) entry which is preliminary data.</text>
</comment>
<dbReference type="EMBL" id="AYYK01000008">
    <property type="protein sequence ID" value="KRM79011.1"/>
    <property type="molecule type" value="Genomic_DNA"/>
</dbReference>
<dbReference type="InterPro" id="IPR023896">
    <property type="entry name" value="LTA_DltD"/>
</dbReference>
<dbReference type="RefSeq" id="WP_057756546.1">
    <property type="nucleotide sequence ID" value="NZ_AYYK01000008.1"/>
</dbReference>
<dbReference type="STRING" id="1423738.FC84_GL000168"/>
<dbReference type="GO" id="GO:0005886">
    <property type="term" value="C:plasma membrane"/>
    <property type="evidence" value="ECO:0007669"/>
    <property type="project" value="UniProtKB-UniRule"/>
</dbReference>
<evidence type="ECO:0000256" key="1">
    <source>
        <dbReference type="PIRNR" id="PIRNR021438"/>
    </source>
</evidence>
<dbReference type="Proteomes" id="UP000051813">
    <property type="component" value="Unassembled WGS sequence"/>
</dbReference>
<name>A0A0R2BU47_9LACO</name>
<keyword evidence="2" id="KW-0812">Transmembrane</keyword>
<feature type="transmembrane region" description="Helical" evidence="2">
    <location>
        <begin position="7"/>
        <end position="29"/>
    </location>
</feature>
<dbReference type="PIRSF" id="PIRSF021438">
    <property type="entry name" value="DltD"/>
    <property type="match status" value="1"/>
</dbReference>
<dbReference type="OrthoDB" id="1700484at2"/>
<dbReference type="NCBIfam" id="TIGR04092">
    <property type="entry name" value="LTA_DltD"/>
    <property type="match status" value="1"/>
</dbReference>
<protein>
    <recommendedName>
        <fullName evidence="1">Protein DltD</fullName>
    </recommendedName>
</protein>
<keyword evidence="2" id="KW-1133">Transmembrane helix</keyword>
<dbReference type="PATRIC" id="fig|1423738.3.peg.170"/>
<gene>
    <name evidence="3" type="ORF">FC84_GL000168</name>
</gene>
<keyword evidence="4" id="KW-1185">Reference proteome</keyword>
<accession>A0A0R2BU47</accession>
<reference evidence="3 4" key="1">
    <citation type="journal article" date="2015" name="Genome Announc.">
        <title>Expanding the biotechnology potential of lactobacilli through comparative genomics of 213 strains and associated genera.</title>
        <authorList>
            <person name="Sun Z."/>
            <person name="Harris H.M."/>
            <person name="McCann A."/>
            <person name="Guo C."/>
            <person name="Argimon S."/>
            <person name="Zhang W."/>
            <person name="Yang X."/>
            <person name="Jeffery I.B."/>
            <person name="Cooney J.C."/>
            <person name="Kagawa T.F."/>
            <person name="Liu W."/>
            <person name="Song Y."/>
            <person name="Salvetti E."/>
            <person name="Wrobel A."/>
            <person name="Rasinkangas P."/>
            <person name="Parkhill J."/>
            <person name="Rea M.C."/>
            <person name="O'Sullivan O."/>
            <person name="Ritari J."/>
            <person name="Douillard F.P."/>
            <person name="Paul Ross R."/>
            <person name="Yang R."/>
            <person name="Briner A.E."/>
            <person name="Felis G.E."/>
            <person name="de Vos W.M."/>
            <person name="Barrangou R."/>
            <person name="Klaenhammer T.R."/>
            <person name="Caufield P.W."/>
            <person name="Cui Y."/>
            <person name="Zhang H."/>
            <person name="O'Toole P.W."/>
        </authorList>
    </citation>
    <scope>NUCLEOTIDE SEQUENCE [LARGE SCALE GENOMIC DNA]</scope>
    <source>
        <strain evidence="3 4">DSM 20335</strain>
    </source>
</reference>
<proteinExistence type="inferred from homology"/>
<sequence length="422" mass="48650">MKSTKKLWLIFGPVIIAAVLVWGILLLPLNHRRVTNTDLKRSAVSLSTNVYHGTMLKQAAFSKNYVPFMGSSELLRMDPLHPSVLAAKYHRSYQPFLLGSAGSQSLNHFFALQGVHRQLQGKKIVFIISPQWFTKHGQTPDAFGYFYSPLQAIDWLLTAKDSASTRYAANRLLSMPSGQSSSVMTNALQKVADGQEISHSEQLFLEYRRRMLRNEDALFSKIKLDRHWERVKKGERQLPTKDSNQILTTTAIQLAQKHTSNNDLGIDNHFYAQRLRGSRINALRGSQKHFDYRYSPEYSDLELLLSEFKQMHTNVLFVIPPINQKWSRYTGLSLPMLKQTASKLKYQLNSQGFNHILDMTSDSRDDYMMEDTIHLGWLGWLKMDEAVKPFLTQPQAQPHYHLKSYFYTKNWQQALPQKEGSH</sequence>
<dbReference type="PANTHER" id="PTHR40039">
    <property type="entry name" value="PROTEIN DLTD"/>
    <property type="match status" value="1"/>
</dbReference>
<dbReference type="SUPFAM" id="SSF52266">
    <property type="entry name" value="SGNH hydrolase"/>
    <property type="match status" value="1"/>
</dbReference>
<dbReference type="Pfam" id="PF04914">
    <property type="entry name" value="DltD"/>
    <property type="match status" value="1"/>
</dbReference>
<dbReference type="GO" id="GO:0070395">
    <property type="term" value="P:lipoteichoic acid biosynthetic process"/>
    <property type="evidence" value="ECO:0007669"/>
    <property type="project" value="UniProtKB-UniRule"/>
</dbReference>
<keyword evidence="1" id="KW-1003">Cell membrane</keyword>
<evidence type="ECO:0000313" key="4">
    <source>
        <dbReference type="Proteomes" id="UP000051813"/>
    </source>
</evidence>
<keyword evidence="1 2" id="KW-0472">Membrane</keyword>
<organism evidence="3 4">
    <name type="scientific">Lapidilactobacillus dextrinicus DSM 20335</name>
    <dbReference type="NCBI Taxonomy" id="1423738"/>
    <lineage>
        <taxon>Bacteria</taxon>
        <taxon>Bacillati</taxon>
        <taxon>Bacillota</taxon>
        <taxon>Bacilli</taxon>
        <taxon>Lactobacillales</taxon>
        <taxon>Lactobacillaceae</taxon>
        <taxon>Lapidilactobacillus</taxon>
    </lineage>
</organism>
<evidence type="ECO:0000313" key="3">
    <source>
        <dbReference type="EMBL" id="KRM79011.1"/>
    </source>
</evidence>
<comment type="similarity">
    <text evidence="1">Belongs to the DltD family.</text>
</comment>